<dbReference type="Proteomes" id="UP001056384">
    <property type="component" value="Chromosome 2"/>
</dbReference>
<name>A0A9Q9EH78_9PEZI</name>
<sequence length="70" mass="8566">MSNEWWRAPTRYTQQDYNPMGWGHQGPRDAAQRKQSNLWKQQQKQAQSWQDMQRRLHDGRMGIYRYGQGR</sequence>
<dbReference type="AlphaFoldDB" id="A0A9Q9EH78"/>
<dbReference type="EMBL" id="CP099419">
    <property type="protein sequence ID" value="USW49694.1"/>
    <property type="molecule type" value="Genomic_DNA"/>
</dbReference>
<feature type="compositionally biased region" description="Low complexity" evidence="1">
    <location>
        <begin position="34"/>
        <end position="51"/>
    </location>
</feature>
<evidence type="ECO:0000313" key="2">
    <source>
        <dbReference type="EMBL" id="USW49694.1"/>
    </source>
</evidence>
<organism evidence="2 3">
    <name type="scientific">Septoria linicola</name>
    <dbReference type="NCBI Taxonomy" id="215465"/>
    <lineage>
        <taxon>Eukaryota</taxon>
        <taxon>Fungi</taxon>
        <taxon>Dikarya</taxon>
        <taxon>Ascomycota</taxon>
        <taxon>Pezizomycotina</taxon>
        <taxon>Dothideomycetes</taxon>
        <taxon>Dothideomycetidae</taxon>
        <taxon>Mycosphaerellales</taxon>
        <taxon>Mycosphaerellaceae</taxon>
        <taxon>Septoria</taxon>
    </lineage>
</organism>
<evidence type="ECO:0000313" key="3">
    <source>
        <dbReference type="Proteomes" id="UP001056384"/>
    </source>
</evidence>
<reference evidence="2" key="1">
    <citation type="submission" date="2022-06" db="EMBL/GenBank/DDBJ databases">
        <title>Complete genome sequences of two strains of the flax pathogen Septoria linicola.</title>
        <authorList>
            <person name="Lapalu N."/>
            <person name="Simon A."/>
            <person name="Demenou B."/>
            <person name="Paumier D."/>
            <person name="Guillot M.-P."/>
            <person name="Gout L."/>
            <person name="Valade R."/>
        </authorList>
    </citation>
    <scope>NUCLEOTIDE SEQUENCE</scope>
    <source>
        <strain evidence="2">SE15195</strain>
    </source>
</reference>
<proteinExistence type="predicted"/>
<evidence type="ECO:0000256" key="1">
    <source>
        <dbReference type="SAM" id="MobiDB-lite"/>
    </source>
</evidence>
<accession>A0A9Q9EH78</accession>
<gene>
    <name evidence="2" type="ORF">Slin15195_G030130</name>
</gene>
<protein>
    <submittedName>
        <fullName evidence="2">Uncharacterized protein</fullName>
    </submittedName>
</protein>
<feature type="region of interest" description="Disordered" evidence="1">
    <location>
        <begin position="16"/>
        <end position="52"/>
    </location>
</feature>
<keyword evidence="3" id="KW-1185">Reference proteome</keyword>